<organism evidence="5 6">
    <name type="scientific">Amycolatopsis halotolerans</name>
    <dbReference type="NCBI Taxonomy" id="330083"/>
    <lineage>
        <taxon>Bacteria</taxon>
        <taxon>Bacillati</taxon>
        <taxon>Actinomycetota</taxon>
        <taxon>Actinomycetes</taxon>
        <taxon>Pseudonocardiales</taxon>
        <taxon>Pseudonocardiaceae</taxon>
        <taxon>Amycolatopsis</taxon>
    </lineage>
</organism>
<accession>A0ABV7QW81</accession>
<dbReference type="PANTHER" id="PTHR37042:SF4">
    <property type="entry name" value="OUTER MEMBRANE PROTEIN RV1973"/>
    <property type="match status" value="1"/>
</dbReference>
<evidence type="ECO:0000256" key="2">
    <source>
        <dbReference type="ARBA" id="ARBA00023136"/>
    </source>
</evidence>
<feature type="transmembrane region" description="Helical" evidence="4">
    <location>
        <begin position="178"/>
        <end position="197"/>
    </location>
</feature>
<keyword evidence="2 4" id="KW-0472">Membrane</keyword>
<keyword evidence="4" id="KW-0812">Transmembrane</keyword>
<evidence type="ECO:0000256" key="4">
    <source>
        <dbReference type="SAM" id="Phobius"/>
    </source>
</evidence>
<feature type="region of interest" description="Disordered" evidence="3">
    <location>
        <begin position="341"/>
        <end position="360"/>
    </location>
</feature>
<feature type="region of interest" description="Disordered" evidence="3">
    <location>
        <begin position="1"/>
        <end position="169"/>
    </location>
</feature>
<comment type="caution">
    <text evidence="5">The sequence shown here is derived from an EMBL/GenBank/DDBJ whole genome shotgun (WGS) entry which is preliminary data.</text>
</comment>
<evidence type="ECO:0000256" key="3">
    <source>
        <dbReference type="SAM" id="MobiDB-lite"/>
    </source>
</evidence>
<protein>
    <recommendedName>
        <fullName evidence="7">Mce-associated membrane protein</fullName>
    </recommendedName>
</protein>
<feature type="compositionally biased region" description="Low complexity" evidence="3">
    <location>
        <begin position="341"/>
        <end position="354"/>
    </location>
</feature>
<gene>
    <name evidence="5" type="ORF">ACFORO_39895</name>
</gene>
<feature type="compositionally biased region" description="Acidic residues" evidence="3">
    <location>
        <begin position="73"/>
        <end position="84"/>
    </location>
</feature>
<evidence type="ECO:0008006" key="7">
    <source>
        <dbReference type="Google" id="ProtNLM"/>
    </source>
</evidence>
<comment type="subcellular location">
    <subcellularLocation>
        <location evidence="1">Membrane</location>
    </subcellularLocation>
</comment>
<evidence type="ECO:0000313" key="5">
    <source>
        <dbReference type="EMBL" id="MFC3516381.1"/>
    </source>
</evidence>
<sequence length="360" mass="38101">MPPSRRQPPRSSSTPPARKPKVAGLRKPSDPAAPAASPKPRPRPRPLPDADPAEVTQELRIPRGGLVRPAEPESVDTEPVEAEVAETAPAVEEDTVEAAEPEAEVSEVSGVSKEAPAEEVDALTGETVDEERPSPRRKKRDTGSAKPSDVEEAETKARAEDDSVPAQRSVVSRNTVRVALLLVVALALVAAAVIFQVKGSDAADSTSNRAVLDVAKTAQVKDQVSKAIETLFSYDFNNIKKTEDAANQLLATDQVKTSYNALMGQVKKLAPQQKVVVTCKVTRSAVIRLNGDLARVMLFIDQTSTRADTKQTAAGTAQMHVDAQLQGDTWKITDMDTYKAAGPAAGAPASSAPASAPPSK</sequence>
<feature type="compositionally biased region" description="Acidic residues" evidence="3">
    <location>
        <begin position="91"/>
        <end position="105"/>
    </location>
</feature>
<proteinExistence type="predicted"/>
<name>A0ABV7QW81_9PSEU</name>
<keyword evidence="4" id="KW-1133">Transmembrane helix</keyword>
<reference evidence="6" key="1">
    <citation type="journal article" date="2019" name="Int. J. Syst. Evol. Microbiol.">
        <title>The Global Catalogue of Microorganisms (GCM) 10K type strain sequencing project: providing services to taxonomists for standard genome sequencing and annotation.</title>
        <authorList>
            <consortium name="The Broad Institute Genomics Platform"/>
            <consortium name="The Broad Institute Genome Sequencing Center for Infectious Disease"/>
            <person name="Wu L."/>
            <person name="Ma J."/>
        </authorList>
    </citation>
    <scope>NUCLEOTIDE SEQUENCE [LARGE SCALE GENOMIC DNA]</scope>
    <source>
        <strain evidence="6">CGMCC 4.7682</strain>
    </source>
</reference>
<dbReference type="RefSeq" id="WP_377873156.1">
    <property type="nucleotide sequence ID" value="NZ_JBHMAY010000046.1"/>
</dbReference>
<dbReference type="Proteomes" id="UP001595764">
    <property type="component" value="Unassembled WGS sequence"/>
</dbReference>
<evidence type="ECO:0000256" key="1">
    <source>
        <dbReference type="ARBA" id="ARBA00004370"/>
    </source>
</evidence>
<dbReference type="EMBL" id="JBHRWI010000062">
    <property type="protein sequence ID" value="MFC3516381.1"/>
    <property type="molecule type" value="Genomic_DNA"/>
</dbReference>
<keyword evidence="6" id="KW-1185">Reference proteome</keyword>
<dbReference type="PANTHER" id="PTHR37042">
    <property type="entry name" value="OUTER MEMBRANE PROTEIN RV1973"/>
    <property type="match status" value="1"/>
</dbReference>
<evidence type="ECO:0000313" key="6">
    <source>
        <dbReference type="Proteomes" id="UP001595764"/>
    </source>
</evidence>